<keyword evidence="1" id="KW-1133">Transmembrane helix</keyword>
<reference evidence="2 3" key="1">
    <citation type="journal article" date="2021" name="BMC Genomics">
        <title>Datura genome reveals duplications of psychoactive alkaloid biosynthetic genes and high mutation rate following tissue culture.</title>
        <authorList>
            <person name="Rajewski A."/>
            <person name="Carter-House D."/>
            <person name="Stajich J."/>
            <person name="Litt A."/>
        </authorList>
    </citation>
    <scope>NUCLEOTIDE SEQUENCE [LARGE SCALE GENOMIC DNA]</scope>
    <source>
        <strain evidence="2">AR-01</strain>
    </source>
</reference>
<organism evidence="2 3">
    <name type="scientific">Datura stramonium</name>
    <name type="common">Jimsonweed</name>
    <name type="synonym">Common thornapple</name>
    <dbReference type="NCBI Taxonomy" id="4076"/>
    <lineage>
        <taxon>Eukaryota</taxon>
        <taxon>Viridiplantae</taxon>
        <taxon>Streptophyta</taxon>
        <taxon>Embryophyta</taxon>
        <taxon>Tracheophyta</taxon>
        <taxon>Spermatophyta</taxon>
        <taxon>Magnoliopsida</taxon>
        <taxon>eudicotyledons</taxon>
        <taxon>Gunneridae</taxon>
        <taxon>Pentapetalae</taxon>
        <taxon>asterids</taxon>
        <taxon>lamiids</taxon>
        <taxon>Solanales</taxon>
        <taxon>Solanaceae</taxon>
        <taxon>Solanoideae</taxon>
        <taxon>Datureae</taxon>
        <taxon>Datura</taxon>
    </lineage>
</organism>
<keyword evidence="3" id="KW-1185">Reference proteome</keyword>
<keyword evidence="1" id="KW-0472">Membrane</keyword>
<name>A0ABS8VNJ7_DATST</name>
<keyword evidence="1" id="KW-0812">Transmembrane</keyword>
<feature type="transmembrane region" description="Helical" evidence="1">
    <location>
        <begin position="6"/>
        <end position="28"/>
    </location>
</feature>
<evidence type="ECO:0000313" key="3">
    <source>
        <dbReference type="Proteomes" id="UP000823775"/>
    </source>
</evidence>
<feature type="transmembrane region" description="Helical" evidence="1">
    <location>
        <begin position="49"/>
        <end position="72"/>
    </location>
</feature>
<protein>
    <submittedName>
        <fullName evidence="2">Uncharacterized protein</fullName>
    </submittedName>
</protein>
<dbReference type="Proteomes" id="UP000823775">
    <property type="component" value="Unassembled WGS sequence"/>
</dbReference>
<gene>
    <name evidence="2" type="ORF">HAX54_038303</name>
</gene>
<sequence length="113" mass="12170">MANSSIVLYLLPSAMANSSIVLSSQAIATNSSSSSTNFRHPILIKFIEIHAEALSVALAVVFVVITAGIVIVKFINGSIGMPRLLPKLVDQASFWKLFTTVPVLCYCLYLPSQ</sequence>
<comment type="caution">
    <text evidence="2">The sequence shown here is derived from an EMBL/GenBank/DDBJ whole genome shotgun (WGS) entry which is preliminary data.</text>
</comment>
<accession>A0ABS8VNJ7</accession>
<evidence type="ECO:0000313" key="2">
    <source>
        <dbReference type="EMBL" id="MCE0480982.1"/>
    </source>
</evidence>
<proteinExistence type="predicted"/>
<evidence type="ECO:0000256" key="1">
    <source>
        <dbReference type="SAM" id="Phobius"/>
    </source>
</evidence>
<dbReference type="EMBL" id="JACEIK010005212">
    <property type="protein sequence ID" value="MCE0480982.1"/>
    <property type="molecule type" value="Genomic_DNA"/>
</dbReference>